<dbReference type="AlphaFoldDB" id="A0A1Q9DFU9"/>
<organism evidence="1 2">
    <name type="scientific">Symbiodinium microadriaticum</name>
    <name type="common">Dinoflagellate</name>
    <name type="synonym">Zooxanthella microadriatica</name>
    <dbReference type="NCBI Taxonomy" id="2951"/>
    <lineage>
        <taxon>Eukaryota</taxon>
        <taxon>Sar</taxon>
        <taxon>Alveolata</taxon>
        <taxon>Dinophyceae</taxon>
        <taxon>Suessiales</taxon>
        <taxon>Symbiodiniaceae</taxon>
        <taxon>Symbiodinium</taxon>
    </lineage>
</organism>
<evidence type="ECO:0000313" key="2">
    <source>
        <dbReference type="Proteomes" id="UP000186817"/>
    </source>
</evidence>
<proteinExistence type="predicted"/>
<reference evidence="1 2" key="1">
    <citation type="submission" date="2016-02" db="EMBL/GenBank/DDBJ databases">
        <title>Genome analysis of coral dinoflagellate symbionts highlights evolutionary adaptations to a symbiotic lifestyle.</title>
        <authorList>
            <person name="Aranda M."/>
            <person name="Li Y."/>
            <person name="Liew Y.J."/>
            <person name="Baumgarten S."/>
            <person name="Simakov O."/>
            <person name="Wilson M."/>
            <person name="Piel J."/>
            <person name="Ashoor H."/>
            <person name="Bougouffa S."/>
            <person name="Bajic V.B."/>
            <person name="Ryu T."/>
            <person name="Ravasi T."/>
            <person name="Bayer T."/>
            <person name="Micklem G."/>
            <person name="Kim H."/>
            <person name="Bhak J."/>
            <person name="Lajeunesse T.C."/>
            <person name="Voolstra C.R."/>
        </authorList>
    </citation>
    <scope>NUCLEOTIDE SEQUENCE [LARGE SCALE GENOMIC DNA]</scope>
    <source>
        <strain evidence="1 2">CCMP2467</strain>
    </source>
</reference>
<dbReference type="EMBL" id="LSRX01000561">
    <property type="protein sequence ID" value="OLP94043.1"/>
    <property type="molecule type" value="Genomic_DNA"/>
</dbReference>
<gene>
    <name evidence="1" type="ORF">AK812_SmicGene23996</name>
</gene>
<dbReference type="OrthoDB" id="10323176at2759"/>
<name>A0A1Q9DFU9_SYMMI</name>
<sequence>MGHSWVASRELRGHEHCVTCGASVQSHSTSGRWRKSKALLDSFLGDRSWGSRSNLKSSQAWCSARSSATQVVQVSGIPWKAALDILGKVREDRIQEDATLLATVAAACDANQPRGNLQPILADVAMTALSALSLMLRSGANAKRASCPNTPIPKTGKYVKPHLKEVYKFFRDEWVNCNVFRSPGPMQLDSSGDVGPLSERPITLLADYFSVDELKQIVQPRAQPAPLVMCKEPLVVRDVRLRENLSLLEQERLNYEPALPGYLRDRVTWQEDELAPHSCDNIEELVQSFPLIHSHVCAIRLVPPIAAEGDEVETLMSERSPTSTMRQTAAASDCGKPMTVGIVFASSQNAAAISILEDAVDAGGPCPPLCGHWSRLQRRTLAMAVGGSRRLRRRRPLPASANIKQLGDLEVVRRGHEASVGDLAAYGRHDGSLVRRLVAAFVVDASVSFRNSTINAHDVPTHHHFVDDYVDIIRRVVELVGPEHAEALRVFGRDLS</sequence>
<protein>
    <submittedName>
        <fullName evidence="1">Uncharacterized protein</fullName>
    </submittedName>
</protein>
<keyword evidence="2" id="KW-1185">Reference proteome</keyword>
<accession>A0A1Q9DFU9</accession>
<dbReference type="Proteomes" id="UP000186817">
    <property type="component" value="Unassembled WGS sequence"/>
</dbReference>
<comment type="caution">
    <text evidence="1">The sequence shown here is derived from an EMBL/GenBank/DDBJ whole genome shotgun (WGS) entry which is preliminary data.</text>
</comment>
<evidence type="ECO:0000313" key="1">
    <source>
        <dbReference type="EMBL" id="OLP94043.1"/>
    </source>
</evidence>